<reference evidence="13 14" key="1">
    <citation type="journal article" date="2016" name="Sci. Rep.">
        <title>Peltaster fructicola genome reveals evolution from an invasive phytopathogen to an ectophytic parasite.</title>
        <authorList>
            <person name="Xu C."/>
            <person name="Chen H."/>
            <person name="Gleason M.L."/>
            <person name="Xu J.R."/>
            <person name="Liu H."/>
            <person name="Zhang R."/>
            <person name="Sun G."/>
        </authorList>
    </citation>
    <scope>NUCLEOTIDE SEQUENCE [LARGE SCALE GENOMIC DNA]</scope>
    <source>
        <strain evidence="13 14">LNHT1506</strain>
    </source>
</reference>
<feature type="active site" evidence="8">
    <location>
        <position position="84"/>
    </location>
</feature>
<dbReference type="InterPro" id="IPR033121">
    <property type="entry name" value="PEPTIDASE_A1"/>
</dbReference>
<dbReference type="Pfam" id="PF00026">
    <property type="entry name" value="Asp"/>
    <property type="match status" value="1"/>
</dbReference>
<dbReference type="OrthoDB" id="771136at2759"/>
<evidence type="ECO:0000256" key="4">
    <source>
        <dbReference type="ARBA" id="ARBA00022750"/>
    </source>
</evidence>
<dbReference type="InterPro" id="IPR033876">
    <property type="entry name" value="SAP-like"/>
</dbReference>
<keyword evidence="14" id="KW-1185">Reference proteome</keyword>
<dbReference type="PROSITE" id="PS00141">
    <property type="entry name" value="ASP_PROTEASE"/>
    <property type="match status" value="1"/>
</dbReference>
<dbReference type="Proteomes" id="UP000503462">
    <property type="component" value="Chromosome 5"/>
</dbReference>
<dbReference type="EMBL" id="CP051143">
    <property type="protein sequence ID" value="QIX02455.1"/>
    <property type="molecule type" value="Genomic_DNA"/>
</dbReference>
<evidence type="ECO:0000256" key="11">
    <source>
        <dbReference type="SAM" id="SignalP"/>
    </source>
</evidence>
<evidence type="ECO:0000256" key="5">
    <source>
        <dbReference type="ARBA" id="ARBA00022801"/>
    </source>
</evidence>
<dbReference type="FunFam" id="2.40.70.10:FF:000011">
    <property type="entry name" value="Aspartic protease"/>
    <property type="match status" value="1"/>
</dbReference>
<organism evidence="13 14">
    <name type="scientific">Peltaster fructicola</name>
    <dbReference type="NCBI Taxonomy" id="286661"/>
    <lineage>
        <taxon>Eukaryota</taxon>
        <taxon>Fungi</taxon>
        <taxon>Dikarya</taxon>
        <taxon>Ascomycota</taxon>
        <taxon>Pezizomycotina</taxon>
        <taxon>Dothideomycetes</taxon>
        <taxon>Dothideomycetes incertae sedis</taxon>
        <taxon>Peltaster</taxon>
    </lineage>
</organism>
<dbReference type="InterPro" id="IPR001969">
    <property type="entry name" value="Aspartic_peptidase_AS"/>
</dbReference>
<dbReference type="InterPro" id="IPR001461">
    <property type="entry name" value="Aspartic_peptidase_A1"/>
</dbReference>
<keyword evidence="3 11" id="KW-0732">Signal</keyword>
<dbReference type="SUPFAM" id="SSF50630">
    <property type="entry name" value="Acid proteases"/>
    <property type="match status" value="1"/>
</dbReference>
<evidence type="ECO:0000256" key="9">
    <source>
        <dbReference type="PIRSR" id="PIRSR601461-2"/>
    </source>
</evidence>
<keyword evidence="5 10" id="KW-0378">Hydrolase</keyword>
<dbReference type="PANTHER" id="PTHR47966">
    <property type="entry name" value="BETA-SITE APP-CLEAVING ENZYME, ISOFORM A-RELATED"/>
    <property type="match status" value="1"/>
</dbReference>
<gene>
    <name evidence="13" type="ORF">AMS68_007972</name>
</gene>
<dbReference type="InterPro" id="IPR021109">
    <property type="entry name" value="Peptidase_aspartic_dom_sf"/>
</dbReference>
<dbReference type="CDD" id="cd05474">
    <property type="entry name" value="SAP_like"/>
    <property type="match status" value="1"/>
</dbReference>
<feature type="domain" description="Peptidase A1" evidence="12">
    <location>
        <begin position="66"/>
        <end position="388"/>
    </location>
</feature>
<name>A0A6H0Y6C7_9PEZI</name>
<protein>
    <recommendedName>
        <fullName evidence="7">Probable aspartic-type endopeptidase OPSB</fullName>
    </recommendedName>
    <alternativeName>
        <fullName evidence="6">Probable aspartic-type endopeptidase opsB</fullName>
    </alternativeName>
</protein>
<dbReference type="Gene3D" id="2.40.70.10">
    <property type="entry name" value="Acid Proteases"/>
    <property type="match status" value="2"/>
</dbReference>
<proteinExistence type="inferred from homology"/>
<feature type="active site" evidence="8">
    <location>
        <position position="279"/>
    </location>
</feature>
<feature type="disulfide bond" evidence="9">
    <location>
        <begin position="314"/>
        <end position="352"/>
    </location>
</feature>
<sequence length="467" mass="48644">MRLIGNVAVLAGVANALSLLTPRDAPRVVQHDIRRTQIERPSNDAERLRPRAGTIAASLTNRKTLYLMNTYIGTPAQTFNLHIDTGSSDLWVNTPKSTLCSSRGNQCSVSGTYSANSSSTYSYVNSLFNITYADGSGSTGDYATDTVSFGGANLTGQELGIGYYSSSAEGILGIGYTTNEAILRYNGDKTYVNVPQHLVQSGYINSNAYSLWLNDLDASTGSILFGGVDTDKFQGTLQTVPIIKTSGVYSAFLIALTALGFNGNTGSIASNQAIAVLLDSGSSLMYLPDNLAQQAYTMFGAQYDQEEGLAIIDCSQQQNSTTLDFTFSGATIRVALSEMVIVAGYNGRENVCILGISPADGSTAVLGDTFLRSAYVVYDLENNEISLAQTDFNSTSSNVLEITNTSVPSATAVTSPVTTATNAAGGVGNINGGTITLTSTIGGAAPTPAAYGAAVIGAVGAGLIAML</sequence>
<dbReference type="AlphaFoldDB" id="A0A6H0Y6C7"/>
<dbReference type="GO" id="GO:0006508">
    <property type="term" value="P:proteolysis"/>
    <property type="evidence" value="ECO:0007669"/>
    <property type="project" value="UniProtKB-KW"/>
</dbReference>
<evidence type="ECO:0000256" key="2">
    <source>
        <dbReference type="ARBA" id="ARBA00022670"/>
    </source>
</evidence>
<dbReference type="GO" id="GO:0004190">
    <property type="term" value="F:aspartic-type endopeptidase activity"/>
    <property type="evidence" value="ECO:0007669"/>
    <property type="project" value="UniProtKB-KW"/>
</dbReference>
<keyword evidence="2 10" id="KW-0645">Protease</keyword>
<feature type="signal peptide" evidence="11">
    <location>
        <begin position="1"/>
        <end position="16"/>
    </location>
</feature>
<evidence type="ECO:0000256" key="10">
    <source>
        <dbReference type="RuleBase" id="RU000454"/>
    </source>
</evidence>
<evidence type="ECO:0000256" key="7">
    <source>
        <dbReference type="ARBA" id="ARBA00068059"/>
    </source>
</evidence>
<evidence type="ECO:0000256" key="6">
    <source>
        <dbReference type="ARBA" id="ARBA00067536"/>
    </source>
</evidence>
<evidence type="ECO:0000256" key="8">
    <source>
        <dbReference type="PIRSR" id="PIRSR601461-1"/>
    </source>
</evidence>
<evidence type="ECO:0000256" key="1">
    <source>
        <dbReference type="ARBA" id="ARBA00007447"/>
    </source>
</evidence>
<comment type="similarity">
    <text evidence="1 10">Belongs to the peptidase A1 family.</text>
</comment>
<dbReference type="PROSITE" id="PS51767">
    <property type="entry name" value="PEPTIDASE_A1"/>
    <property type="match status" value="1"/>
</dbReference>
<evidence type="ECO:0000259" key="12">
    <source>
        <dbReference type="PROSITE" id="PS51767"/>
    </source>
</evidence>
<keyword evidence="9" id="KW-1015">Disulfide bond</keyword>
<keyword evidence="4 10" id="KW-0064">Aspartyl protease</keyword>
<dbReference type="PANTHER" id="PTHR47966:SF65">
    <property type="entry name" value="ASPARTIC-TYPE ENDOPEPTIDASE"/>
    <property type="match status" value="1"/>
</dbReference>
<accession>A0A6H0Y6C7</accession>
<feature type="chain" id="PRO_5026325822" description="Probable aspartic-type endopeptidase OPSB" evidence="11">
    <location>
        <begin position="17"/>
        <end position="467"/>
    </location>
</feature>
<dbReference type="PRINTS" id="PR00792">
    <property type="entry name" value="PEPSIN"/>
</dbReference>
<evidence type="ECO:0000313" key="13">
    <source>
        <dbReference type="EMBL" id="QIX02455.1"/>
    </source>
</evidence>
<evidence type="ECO:0000313" key="14">
    <source>
        <dbReference type="Proteomes" id="UP000503462"/>
    </source>
</evidence>
<evidence type="ECO:0000256" key="3">
    <source>
        <dbReference type="ARBA" id="ARBA00022729"/>
    </source>
</evidence>